<feature type="region of interest" description="Disordered" evidence="1">
    <location>
        <begin position="176"/>
        <end position="252"/>
    </location>
</feature>
<name>D5SMA5_STRCL</name>
<gene>
    <name evidence="3" type="ORF">SCLAV_p1567</name>
</gene>
<keyword evidence="3" id="KW-0614">Plasmid</keyword>
<keyword evidence="4" id="KW-1185">Reference proteome</keyword>
<feature type="region of interest" description="Disordered" evidence="1">
    <location>
        <begin position="107"/>
        <end position="135"/>
    </location>
</feature>
<dbReference type="eggNOG" id="COG1846">
    <property type="taxonomic scope" value="Bacteria"/>
</dbReference>
<accession>D5SMA5</accession>
<feature type="compositionally biased region" description="Basic residues" evidence="1">
    <location>
        <begin position="220"/>
        <end position="230"/>
    </location>
</feature>
<dbReference type="InterPro" id="IPR000835">
    <property type="entry name" value="HTH_MarR-typ"/>
</dbReference>
<sequence>MLRTREAEDLPDLAEAQTELLRVLSEGGSLTSGELAVRLSVAPSTVSDLVRTTTASGIVERTPSSTDLCTVRLVASPPAIDLLNRYDRAGRKPSIALWTVFRRRADRPSNGRFPRSPNCSAYSRAGRRSALGGPLPRAPPVLSDSWWTDPSTALSVHLITLPPRLNCDEAELVSQAPLKDTTGAQRHRGTRSTSDHHVTQKDHDHASQRPRQDRRGCRPLPRRARRRPRGPVRVGREPLLHHRRDRRRLRARQRHDLGLTARAAPEIHLPSAHVRKKQPVLTFIDSNPRSPRRLAAAVLLVAGLVGSLGACASSDPTVPDARTAATAVTPPSDADSADHAAAAHASQAPEPLDTGPTGRAPEPLPTPSAAPGTPHQSGTPQKPSRPASATHRPATPPPAGQQQRLPEGRLTVAKTARLTVDITGLPASPRLVPGGAPLKFTVTMRNTGATDHPLIAPVVRFDQYDGGLAPLGSVAGRLERFDPATGSWQPVFLPQASGMDFLLAATGGAPLPKGATTTIRYRVSVDTGLRAGATELQVYAVSQPTNQQAGMATAKVTIAP</sequence>
<organism evidence="3 4">
    <name type="scientific">Streptomyces clavuligerus</name>
    <dbReference type="NCBI Taxonomy" id="1901"/>
    <lineage>
        <taxon>Bacteria</taxon>
        <taxon>Bacillati</taxon>
        <taxon>Actinomycetota</taxon>
        <taxon>Actinomycetes</taxon>
        <taxon>Kitasatosporales</taxon>
        <taxon>Streptomycetaceae</taxon>
        <taxon>Streptomyces</taxon>
    </lineage>
</organism>
<dbReference type="SUPFAM" id="SSF46785">
    <property type="entry name" value="Winged helix' DNA-binding domain"/>
    <property type="match status" value="1"/>
</dbReference>
<feature type="compositionally biased region" description="Basic and acidic residues" evidence="1">
    <location>
        <begin position="193"/>
        <end position="216"/>
    </location>
</feature>
<dbReference type="AlphaFoldDB" id="D5SMA5"/>
<evidence type="ECO:0000313" key="3">
    <source>
        <dbReference type="EMBL" id="EFG05048.2"/>
    </source>
</evidence>
<feature type="region of interest" description="Disordered" evidence="1">
    <location>
        <begin position="314"/>
        <end position="407"/>
    </location>
</feature>
<feature type="domain" description="HTH marR-type" evidence="2">
    <location>
        <begin position="16"/>
        <end position="67"/>
    </location>
</feature>
<proteinExistence type="predicted"/>
<feature type="compositionally biased region" description="Low complexity" evidence="1">
    <location>
        <begin position="330"/>
        <end position="349"/>
    </location>
</feature>
<geneLocation type="plasmid" evidence="3 4">
    <name>pSCL4</name>
</geneLocation>
<dbReference type="Pfam" id="PF12802">
    <property type="entry name" value="MarR_2"/>
    <property type="match status" value="1"/>
</dbReference>
<reference evidence="3 4" key="1">
    <citation type="journal article" date="2010" name="Genome Biol. Evol.">
        <title>The sequence of a 1.8-mb bacterial linear plasmid reveals a rich evolutionary reservoir of secondary metabolic pathways.</title>
        <authorList>
            <person name="Medema M.H."/>
            <person name="Trefzer A."/>
            <person name="Kovalchuk A."/>
            <person name="van den Berg M."/>
            <person name="Mueller U."/>
            <person name="Heijne W."/>
            <person name="Wu L."/>
            <person name="Alam M.T."/>
            <person name="Ronning C.M."/>
            <person name="Nierman W.C."/>
            <person name="Bovenberg R.A.L."/>
            <person name="Breitling R."/>
            <person name="Takano E."/>
        </authorList>
    </citation>
    <scope>NUCLEOTIDE SEQUENCE [LARGE SCALE GENOMIC DNA]</scope>
    <source>
        <strain evidence="4">ATCC 27064 / DSM 738 / JCM 4710 / NBRC 13307 / NCIMB 12785 / NRRL 3585 / VKM Ac-602</strain>
        <plasmid evidence="3">pSCL4</plasmid>
    </source>
</reference>
<evidence type="ECO:0000313" key="4">
    <source>
        <dbReference type="Proteomes" id="UP000002357"/>
    </source>
</evidence>
<dbReference type="Proteomes" id="UP000002357">
    <property type="component" value="Plasmid pSCL4"/>
</dbReference>
<dbReference type="EMBL" id="CM000914">
    <property type="protein sequence ID" value="EFG05048.2"/>
    <property type="molecule type" value="Genomic_DNA"/>
</dbReference>
<dbReference type="GO" id="GO:0003700">
    <property type="term" value="F:DNA-binding transcription factor activity"/>
    <property type="evidence" value="ECO:0007669"/>
    <property type="project" value="InterPro"/>
</dbReference>
<evidence type="ECO:0000259" key="2">
    <source>
        <dbReference type="Pfam" id="PF12802"/>
    </source>
</evidence>
<feature type="compositionally biased region" description="Basic residues" evidence="1">
    <location>
        <begin position="241"/>
        <end position="252"/>
    </location>
</feature>
<protein>
    <submittedName>
        <fullName evidence="3">MarR domain-containing protein</fullName>
    </submittedName>
</protein>
<dbReference type="InterPro" id="IPR036390">
    <property type="entry name" value="WH_DNA-bd_sf"/>
</dbReference>
<evidence type="ECO:0000256" key="1">
    <source>
        <dbReference type="SAM" id="MobiDB-lite"/>
    </source>
</evidence>
<dbReference type="Gene3D" id="1.10.10.10">
    <property type="entry name" value="Winged helix-like DNA-binding domain superfamily/Winged helix DNA-binding domain"/>
    <property type="match status" value="1"/>
</dbReference>
<dbReference type="InterPro" id="IPR036388">
    <property type="entry name" value="WH-like_DNA-bd_sf"/>
</dbReference>